<reference evidence="2 3" key="1">
    <citation type="journal article" date="2017" name="Front. Microbiol.">
        <title>Genome Sequence of Desulfurella amilsii Strain TR1 and Comparative Genomics of Desulfurellaceae Family.</title>
        <authorList>
            <person name="Florentino A.P."/>
            <person name="Stams A.J."/>
            <person name="Sanchez-Andrea I."/>
        </authorList>
    </citation>
    <scope>NUCLEOTIDE SEQUENCE [LARGE SCALE GENOMIC DNA]</scope>
    <source>
        <strain evidence="2 3">TR1</strain>
    </source>
</reference>
<dbReference type="InterPro" id="IPR000572">
    <property type="entry name" value="OxRdtase_Mopterin-bd_dom"/>
</dbReference>
<sequence>MLLPKGQYLVKDFIDVTIEDTNTKTSNDLVLVYKDKQTILSHNQLLNLIDTKVNLDMHCVDGWSVLNNEFEGISLGKIINIMGVLNFEYIGLESNGGFKSFIYKDDCTDSFLCLKLNGNVLNKPRGFPIRFIAPKLYAYKWVKYLKKLTFTDKKPYGYWENRGYNARARVDLQERFEKD</sequence>
<dbReference type="Gene3D" id="3.90.420.10">
    <property type="entry name" value="Oxidoreductase, molybdopterin-binding domain"/>
    <property type="match status" value="1"/>
</dbReference>
<organism evidence="2 3">
    <name type="scientific">Desulfurella amilsii</name>
    <dbReference type="NCBI Taxonomy" id="1562698"/>
    <lineage>
        <taxon>Bacteria</taxon>
        <taxon>Pseudomonadati</taxon>
        <taxon>Campylobacterota</taxon>
        <taxon>Desulfurellia</taxon>
        <taxon>Desulfurellales</taxon>
        <taxon>Desulfurellaceae</taxon>
        <taxon>Desulfurella</taxon>
    </lineage>
</organism>
<dbReference type="OrthoDB" id="9778777at2"/>
<name>A0A1X4XXW0_9BACT</name>
<dbReference type="STRING" id="1562698.DESAMIL20_1907"/>
<dbReference type="PANTHER" id="PTHR43032">
    <property type="entry name" value="PROTEIN-METHIONINE-SULFOXIDE REDUCTASE"/>
    <property type="match status" value="1"/>
</dbReference>
<dbReference type="SUPFAM" id="SSF56524">
    <property type="entry name" value="Oxidoreductase molybdopterin-binding domain"/>
    <property type="match status" value="1"/>
</dbReference>
<evidence type="ECO:0000313" key="2">
    <source>
        <dbReference type="EMBL" id="OSS42354.1"/>
    </source>
</evidence>
<comment type="caution">
    <text evidence="2">The sequence shown here is derived from an EMBL/GenBank/DDBJ whole genome shotgun (WGS) entry which is preliminary data.</text>
</comment>
<feature type="domain" description="Oxidoreductase molybdopterin-binding" evidence="1">
    <location>
        <begin position="35"/>
        <end position="159"/>
    </location>
</feature>
<evidence type="ECO:0000259" key="1">
    <source>
        <dbReference type="Pfam" id="PF00174"/>
    </source>
</evidence>
<gene>
    <name evidence="2" type="ORF">DESAMIL20_1907</name>
</gene>
<evidence type="ECO:0000313" key="3">
    <source>
        <dbReference type="Proteomes" id="UP000194141"/>
    </source>
</evidence>
<protein>
    <recommendedName>
        <fullName evidence="1">Oxidoreductase molybdopterin-binding domain-containing protein</fullName>
    </recommendedName>
</protein>
<proteinExistence type="predicted"/>
<dbReference type="Proteomes" id="UP000194141">
    <property type="component" value="Unassembled WGS sequence"/>
</dbReference>
<dbReference type="RefSeq" id="WP_086034608.1">
    <property type="nucleotide sequence ID" value="NZ_MDSU01000018.1"/>
</dbReference>
<dbReference type="EMBL" id="MDSU01000018">
    <property type="protein sequence ID" value="OSS42354.1"/>
    <property type="molecule type" value="Genomic_DNA"/>
</dbReference>
<keyword evidence="3" id="KW-1185">Reference proteome</keyword>
<dbReference type="AlphaFoldDB" id="A0A1X4XXW0"/>
<accession>A0A1X4XXW0</accession>
<dbReference type="Pfam" id="PF00174">
    <property type="entry name" value="Oxidored_molyb"/>
    <property type="match status" value="1"/>
</dbReference>
<dbReference type="InterPro" id="IPR036374">
    <property type="entry name" value="OxRdtase_Mopterin-bd_sf"/>
</dbReference>